<accession>A0A1H8HBY7</accession>
<organism evidence="4 5">
    <name type="scientific">Palleronia pelagia</name>
    <dbReference type="NCBI Taxonomy" id="387096"/>
    <lineage>
        <taxon>Bacteria</taxon>
        <taxon>Pseudomonadati</taxon>
        <taxon>Pseudomonadota</taxon>
        <taxon>Alphaproteobacteria</taxon>
        <taxon>Rhodobacterales</taxon>
        <taxon>Roseobacteraceae</taxon>
        <taxon>Palleronia</taxon>
    </lineage>
</organism>
<dbReference type="InterPro" id="IPR001343">
    <property type="entry name" value="Hemolysn_Ca-bd"/>
</dbReference>
<reference evidence="5" key="1">
    <citation type="submission" date="2016-10" db="EMBL/GenBank/DDBJ databases">
        <authorList>
            <person name="Varghese N."/>
            <person name="Submissions S."/>
        </authorList>
    </citation>
    <scope>NUCLEOTIDE SEQUENCE [LARGE SCALE GENOMIC DNA]</scope>
    <source>
        <strain evidence="5">DSM 26893</strain>
    </source>
</reference>
<keyword evidence="2" id="KW-0964">Secreted</keyword>
<dbReference type="GO" id="GO:0005509">
    <property type="term" value="F:calcium ion binding"/>
    <property type="evidence" value="ECO:0007669"/>
    <property type="project" value="InterPro"/>
</dbReference>
<gene>
    <name evidence="4" type="ORF">SAMN04488011_104373</name>
</gene>
<protein>
    <submittedName>
        <fullName evidence="4">Hemolysin-type calcium-binding repeat-containing protein</fullName>
    </submittedName>
</protein>
<dbReference type="PANTHER" id="PTHR38340">
    <property type="entry name" value="S-LAYER PROTEIN"/>
    <property type="match status" value="1"/>
</dbReference>
<proteinExistence type="predicted"/>
<evidence type="ECO:0000313" key="4">
    <source>
        <dbReference type="EMBL" id="SEN53367.1"/>
    </source>
</evidence>
<dbReference type="Gene3D" id="2.150.10.10">
    <property type="entry name" value="Serralysin-like metalloprotease, C-terminal"/>
    <property type="match status" value="1"/>
</dbReference>
<evidence type="ECO:0000256" key="1">
    <source>
        <dbReference type="ARBA" id="ARBA00004613"/>
    </source>
</evidence>
<dbReference type="SUPFAM" id="SSF51294">
    <property type="entry name" value="Hedgehog/intein (Hint) domain"/>
    <property type="match status" value="1"/>
</dbReference>
<sequence length="371" mass="37970">MIGSANGSSVLLDAGGGDDSIAGGSGADLLYGNTGADSLDGAAGNDTLIGGDGDDTLTGGAGNDTFTFYDGFGNDTITDFDIGDDDSDGFYNDQLDVSGLTDANGGPVQPWDVVVSDDGFGNALLTFPNGETLVMQGVAPSQMSSSAQMRSAGMPCFVTGTRIATPGGERAVEDLRPGDLALTHDGIAQPVLWHGRRKLSHDAIRGAPALRPVRLSAGLTGTGRSMLVSPQHGIAVRLGGTVRLARAIQLARMEGGGARQVIPSRPVAYHHILLPRHAAVISEGIATESFYPGPRGVAGLSPLSRAALGVVVPDLAARGANAAYGGPAFPYAKARDLPRHTRSLDLVRPEPGLAMLNCDTGPDEAYRATAA</sequence>
<feature type="domain" description="Hedgehog/Intein (Hint)" evidence="3">
    <location>
        <begin position="155"/>
        <end position="293"/>
    </location>
</feature>
<dbReference type="InterPro" id="IPR036844">
    <property type="entry name" value="Hint_dom_sf"/>
</dbReference>
<dbReference type="SUPFAM" id="SSF51120">
    <property type="entry name" value="beta-Roll"/>
    <property type="match status" value="1"/>
</dbReference>
<dbReference type="PRINTS" id="PR00313">
    <property type="entry name" value="CABNDNGRPT"/>
</dbReference>
<dbReference type="InterPro" id="IPR018511">
    <property type="entry name" value="Hemolysin-typ_Ca-bd_CS"/>
</dbReference>
<dbReference type="Proteomes" id="UP000199372">
    <property type="component" value="Unassembled WGS sequence"/>
</dbReference>
<dbReference type="AlphaFoldDB" id="A0A1H8HBY7"/>
<dbReference type="InterPro" id="IPR050557">
    <property type="entry name" value="RTX_toxin/Mannuronan_C5-epim"/>
</dbReference>
<dbReference type="PROSITE" id="PS00330">
    <property type="entry name" value="HEMOLYSIN_CALCIUM"/>
    <property type="match status" value="2"/>
</dbReference>
<evidence type="ECO:0000313" key="5">
    <source>
        <dbReference type="Proteomes" id="UP000199372"/>
    </source>
</evidence>
<dbReference type="InterPro" id="IPR011049">
    <property type="entry name" value="Serralysin-like_metalloprot_C"/>
</dbReference>
<dbReference type="OrthoDB" id="6305173at2"/>
<evidence type="ECO:0000259" key="3">
    <source>
        <dbReference type="Pfam" id="PF13403"/>
    </source>
</evidence>
<dbReference type="GO" id="GO:0005576">
    <property type="term" value="C:extracellular region"/>
    <property type="evidence" value="ECO:0007669"/>
    <property type="project" value="UniProtKB-SubCell"/>
</dbReference>
<dbReference type="EMBL" id="FOCM01000004">
    <property type="protein sequence ID" value="SEN53367.1"/>
    <property type="molecule type" value="Genomic_DNA"/>
</dbReference>
<dbReference type="InterPro" id="IPR028992">
    <property type="entry name" value="Hedgehog/Intein_dom"/>
</dbReference>
<dbReference type="Gene3D" id="2.170.16.10">
    <property type="entry name" value="Hedgehog/Intein (Hint) domain"/>
    <property type="match status" value="1"/>
</dbReference>
<dbReference type="Pfam" id="PF13403">
    <property type="entry name" value="Hint_2"/>
    <property type="match status" value="1"/>
</dbReference>
<dbReference type="PANTHER" id="PTHR38340:SF1">
    <property type="entry name" value="S-LAYER PROTEIN"/>
    <property type="match status" value="1"/>
</dbReference>
<name>A0A1H8HBY7_9RHOB</name>
<comment type="subcellular location">
    <subcellularLocation>
        <location evidence="1">Secreted</location>
    </subcellularLocation>
</comment>
<evidence type="ECO:0000256" key="2">
    <source>
        <dbReference type="ARBA" id="ARBA00022525"/>
    </source>
</evidence>
<dbReference type="RefSeq" id="WP_091845568.1">
    <property type="nucleotide sequence ID" value="NZ_FOCM01000004.1"/>
</dbReference>
<dbReference type="Pfam" id="PF00353">
    <property type="entry name" value="HemolysinCabind"/>
    <property type="match status" value="1"/>
</dbReference>
<keyword evidence="5" id="KW-1185">Reference proteome</keyword>